<dbReference type="GO" id="GO:0008865">
    <property type="term" value="F:fructokinase activity"/>
    <property type="evidence" value="ECO:0007669"/>
    <property type="project" value="TreeGrafter"/>
</dbReference>
<comment type="caution">
    <text evidence="15">The sequence shown here is derived from an EMBL/GenBank/DDBJ whole genome shotgun (WGS) entry which is preliminary data.</text>
</comment>
<keyword evidence="4 12" id="KW-0808">Transferase</keyword>
<evidence type="ECO:0000256" key="10">
    <source>
        <dbReference type="ARBA" id="ARBA00047905"/>
    </source>
</evidence>
<comment type="catalytic activity">
    <reaction evidence="11">
        <text>D-glucose + ATP = D-glucose 6-phosphate + ADP + H(+)</text>
        <dbReference type="Rhea" id="RHEA:17825"/>
        <dbReference type="ChEBI" id="CHEBI:4167"/>
        <dbReference type="ChEBI" id="CHEBI:15378"/>
        <dbReference type="ChEBI" id="CHEBI:30616"/>
        <dbReference type="ChEBI" id="CHEBI:61548"/>
        <dbReference type="ChEBI" id="CHEBI:456216"/>
        <dbReference type="EC" id="2.7.1.1"/>
    </reaction>
    <physiologicalReaction direction="left-to-right" evidence="11">
        <dbReference type="Rhea" id="RHEA:17826"/>
    </physiologicalReaction>
</comment>
<dbReference type="OMA" id="GNQMFEK"/>
<dbReference type="InterPro" id="IPR001312">
    <property type="entry name" value="Hexokinase"/>
</dbReference>
<dbReference type="InterPro" id="IPR022672">
    <property type="entry name" value="Hexokinase_N"/>
</dbReference>
<dbReference type="Pfam" id="PF00349">
    <property type="entry name" value="Hexokinase_1"/>
    <property type="match status" value="1"/>
</dbReference>
<comment type="catalytic activity">
    <reaction evidence="9">
        <text>a D-hexose + ATP = a D-hexose 6-phosphate + ADP + H(+)</text>
        <dbReference type="Rhea" id="RHEA:22740"/>
        <dbReference type="ChEBI" id="CHEBI:4194"/>
        <dbReference type="ChEBI" id="CHEBI:15378"/>
        <dbReference type="ChEBI" id="CHEBI:30616"/>
        <dbReference type="ChEBI" id="CHEBI:229467"/>
        <dbReference type="ChEBI" id="CHEBI:456216"/>
        <dbReference type="EC" id="2.7.1.1"/>
    </reaction>
    <physiologicalReaction direction="left-to-right" evidence="9">
        <dbReference type="Rhea" id="RHEA:22741"/>
    </physiologicalReaction>
</comment>
<dbReference type="GO" id="GO:0004340">
    <property type="term" value="F:glucokinase activity"/>
    <property type="evidence" value="ECO:0007669"/>
    <property type="project" value="TreeGrafter"/>
</dbReference>
<evidence type="ECO:0000256" key="12">
    <source>
        <dbReference type="RuleBase" id="RU362007"/>
    </source>
</evidence>
<dbReference type="PANTHER" id="PTHR19443:SF16">
    <property type="entry name" value="HEXOKINASE TYPE 1-RELATED"/>
    <property type="match status" value="1"/>
</dbReference>
<accession>A0A0C2N3Y8</accession>
<dbReference type="PRINTS" id="PR00475">
    <property type="entry name" value="HEXOKINASE"/>
</dbReference>
<dbReference type="UniPathway" id="UPA00242"/>
<dbReference type="GO" id="GO:0006096">
    <property type="term" value="P:glycolytic process"/>
    <property type="evidence" value="ECO:0007669"/>
    <property type="project" value="UniProtKB-UniPathway"/>
</dbReference>
<reference evidence="15 16" key="1">
    <citation type="journal article" date="2014" name="Genome Biol. Evol.">
        <title>The genome of the myxosporean Thelohanellus kitauei shows adaptations to nutrient acquisition within its fish host.</title>
        <authorList>
            <person name="Yang Y."/>
            <person name="Xiong J."/>
            <person name="Zhou Z."/>
            <person name="Huo F."/>
            <person name="Miao W."/>
            <person name="Ran C."/>
            <person name="Liu Y."/>
            <person name="Zhang J."/>
            <person name="Feng J."/>
            <person name="Wang M."/>
            <person name="Wang M."/>
            <person name="Wang L."/>
            <person name="Yao B."/>
        </authorList>
    </citation>
    <scope>NUCLEOTIDE SEQUENCE [LARGE SCALE GENOMIC DNA]</scope>
    <source>
        <strain evidence="15">Wuqing</strain>
    </source>
</reference>
<evidence type="ECO:0000256" key="1">
    <source>
        <dbReference type="ARBA" id="ARBA00004888"/>
    </source>
</evidence>
<dbReference type="GO" id="GO:0001678">
    <property type="term" value="P:intracellular glucose homeostasis"/>
    <property type="evidence" value="ECO:0007669"/>
    <property type="project" value="InterPro"/>
</dbReference>
<evidence type="ECO:0000256" key="3">
    <source>
        <dbReference type="ARBA" id="ARBA00009225"/>
    </source>
</evidence>
<comment type="similarity">
    <text evidence="3 12">Belongs to the hexokinase family.</text>
</comment>
<dbReference type="GO" id="GO:0005739">
    <property type="term" value="C:mitochondrion"/>
    <property type="evidence" value="ECO:0007669"/>
    <property type="project" value="TreeGrafter"/>
</dbReference>
<comment type="catalytic activity">
    <reaction evidence="10">
        <text>D-fructose + ATP = D-fructose 6-phosphate + ADP + H(+)</text>
        <dbReference type="Rhea" id="RHEA:16125"/>
        <dbReference type="ChEBI" id="CHEBI:15378"/>
        <dbReference type="ChEBI" id="CHEBI:30616"/>
        <dbReference type="ChEBI" id="CHEBI:37721"/>
        <dbReference type="ChEBI" id="CHEBI:61527"/>
        <dbReference type="ChEBI" id="CHEBI:456216"/>
        <dbReference type="EC" id="2.7.1.1"/>
    </reaction>
    <physiologicalReaction direction="left-to-right" evidence="10">
        <dbReference type="Rhea" id="RHEA:16126"/>
    </physiologicalReaction>
</comment>
<feature type="domain" description="Hexokinase N-terminal" evidence="13">
    <location>
        <begin position="1"/>
        <end position="69"/>
    </location>
</feature>
<name>A0A0C2N3Y8_THEKT</name>
<dbReference type="PROSITE" id="PS51748">
    <property type="entry name" value="HEXOKINASE_2"/>
    <property type="match status" value="1"/>
</dbReference>
<evidence type="ECO:0000256" key="2">
    <source>
        <dbReference type="ARBA" id="ARBA00005028"/>
    </source>
</evidence>
<evidence type="ECO:0000259" key="13">
    <source>
        <dbReference type="Pfam" id="PF00349"/>
    </source>
</evidence>
<comment type="pathway">
    <text evidence="2">Carbohydrate metabolism; hexose metabolism.</text>
</comment>
<evidence type="ECO:0000256" key="6">
    <source>
        <dbReference type="ARBA" id="ARBA00022777"/>
    </source>
</evidence>
<evidence type="ECO:0000256" key="9">
    <source>
        <dbReference type="ARBA" id="ARBA00044613"/>
    </source>
</evidence>
<keyword evidence="16" id="KW-1185">Reference proteome</keyword>
<dbReference type="Proteomes" id="UP000031668">
    <property type="component" value="Unassembled WGS sequence"/>
</dbReference>
<evidence type="ECO:0000256" key="7">
    <source>
        <dbReference type="ARBA" id="ARBA00022840"/>
    </source>
</evidence>
<evidence type="ECO:0000256" key="4">
    <source>
        <dbReference type="ARBA" id="ARBA00022679"/>
    </source>
</evidence>
<dbReference type="InterPro" id="IPR022673">
    <property type="entry name" value="Hexokinase_C"/>
</dbReference>
<dbReference type="EMBL" id="JWZT01001870">
    <property type="protein sequence ID" value="KII71035.1"/>
    <property type="molecule type" value="Genomic_DNA"/>
</dbReference>
<keyword evidence="5 12" id="KW-0547">Nucleotide-binding</keyword>
<dbReference type="OrthoDB" id="419537at2759"/>
<dbReference type="AlphaFoldDB" id="A0A0C2N3Y8"/>
<dbReference type="Gene3D" id="3.40.367.20">
    <property type="match status" value="1"/>
</dbReference>
<dbReference type="GO" id="GO:0006006">
    <property type="term" value="P:glucose metabolic process"/>
    <property type="evidence" value="ECO:0007669"/>
    <property type="project" value="TreeGrafter"/>
</dbReference>
<protein>
    <recommendedName>
        <fullName evidence="12">Phosphotransferase</fullName>
        <ecNumber evidence="12">2.7.1.-</ecNumber>
    </recommendedName>
</protein>
<dbReference type="Pfam" id="PF03727">
    <property type="entry name" value="Hexokinase_2"/>
    <property type="match status" value="1"/>
</dbReference>
<dbReference type="PANTHER" id="PTHR19443">
    <property type="entry name" value="HEXOKINASE"/>
    <property type="match status" value="1"/>
</dbReference>
<keyword evidence="8 12" id="KW-0324">Glycolysis</keyword>
<dbReference type="GO" id="GO:0005524">
    <property type="term" value="F:ATP binding"/>
    <property type="evidence" value="ECO:0007669"/>
    <property type="project" value="UniProtKB-UniRule"/>
</dbReference>
<comment type="pathway">
    <text evidence="1">Carbohydrate degradation; glycolysis; D-glyceraldehyde 3-phosphate and glycerone phosphate from D-glucose: step 1/4.</text>
</comment>
<evidence type="ECO:0000256" key="11">
    <source>
        <dbReference type="ARBA" id="ARBA00048160"/>
    </source>
</evidence>
<dbReference type="GO" id="GO:0005829">
    <property type="term" value="C:cytosol"/>
    <property type="evidence" value="ECO:0007669"/>
    <property type="project" value="TreeGrafter"/>
</dbReference>
<dbReference type="GO" id="GO:0005536">
    <property type="term" value="F:D-glucose binding"/>
    <property type="evidence" value="ECO:0007669"/>
    <property type="project" value="InterPro"/>
</dbReference>
<proteinExistence type="inferred from homology"/>
<evidence type="ECO:0000256" key="5">
    <source>
        <dbReference type="ARBA" id="ARBA00022741"/>
    </source>
</evidence>
<keyword evidence="6 12" id="KW-0418">Kinase</keyword>
<feature type="domain" description="Hexokinase C-terminal" evidence="14">
    <location>
        <begin position="76"/>
        <end position="301"/>
    </location>
</feature>
<gene>
    <name evidence="15" type="ORF">RF11_14446</name>
</gene>
<dbReference type="InterPro" id="IPR043129">
    <property type="entry name" value="ATPase_NBD"/>
</dbReference>
<organism evidence="15 16">
    <name type="scientific">Thelohanellus kitauei</name>
    <name type="common">Myxosporean</name>
    <dbReference type="NCBI Taxonomy" id="669202"/>
    <lineage>
        <taxon>Eukaryota</taxon>
        <taxon>Metazoa</taxon>
        <taxon>Cnidaria</taxon>
        <taxon>Myxozoa</taxon>
        <taxon>Myxosporea</taxon>
        <taxon>Bivalvulida</taxon>
        <taxon>Platysporina</taxon>
        <taxon>Myxobolidae</taxon>
        <taxon>Thelohanellus</taxon>
    </lineage>
</organism>
<evidence type="ECO:0000259" key="14">
    <source>
        <dbReference type="Pfam" id="PF03727"/>
    </source>
</evidence>
<sequence>MGFTFSFPFHQTALDAGDLIRWTKGYSATGVVDQDVIAPLRRACRKKGIKIDDFILINDTVGTLLSGAFENSECTIAVINGNGTNACYIEKISDVTKWTHPSVVTSILINTEWGSFGDKRELAAYYTDVDTIVDKESINPGEQLFEKMVSGFYIGEIVRNTILITFENGIIFCGGLPSKMREANSFRTSLVLHVYNKDVFLRKFNKHFDYNLDDVQYGAIFKVCDAVIRRAAGLCAAGLSALIVKVNRKFSRIAVDGFVFKKTPVFLQFVKEYTQEILPKDFEFDTMLVNDGPGKGAALALCIVRENIKPIEVYK</sequence>
<evidence type="ECO:0000256" key="8">
    <source>
        <dbReference type="ARBA" id="ARBA00023152"/>
    </source>
</evidence>
<evidence type="ECO:0000313" key="15">
    <source>
        <dbReference type="EMBL" id="KII71035.1"/>
    </source>
</evidence>
<dbReference type="Gene3D" id="3.30.420.40">
    <property type="match status" value="1"/>
</dbReference>
<dbReference type="UniPathway" id="UPA00109">
    <property type="reaction ID" value="UER00180"/>
</dbReference>
<keyword evidence="7 12" id="KW-0067">ATP-binding</keyword>
<dbReference type="SUPFAM" id="SSF53067">
    <property type="entry name" value="Actin-like ATPase domain"/>
    <property type="match status" value="2"/>
</dbReference>
<dbReference type="EC" id="2.7.1.-" evidence="12"/>
<evidence type="ECO:0000313" key="16">
    <source>
        <dbReference type="Proteomes" id="UP000031668"/>
    </source>
</evidence>